<evidence type="ECO:0000313" key="3">
    <source>
        <dbReference type="Proteomes" id="UP000660708"/>
    </source>
</evidence>
<dbReference type="PANTHER" id="PTHR34219:SF8">
    <property type="entry name" value="PEPSY DOMAIN-CONTAINING PROTEIN"/>
    <property type="match status" value="1"/>
</dbReference>
<evidence type="ECO:0008006" key="4">
    <source>
        <dbReference type="Google" id="ProtNLM"/>
    </source>
</evidence>
<dbReference type="EMBL" id="AQHF01000024">
    <property type="protein sequence ID" value="MBE0346795.1"/>
    <property type="molecule type" value="Genomic_DNA"/>
</dbReference>
<keyword evidence="3" id="KW-1185">Reference proteome</keyword>
<feature type="transmembrane region" description="Helical" evidence="1">
    <location>
        <begin position="376"/>
        <end position="394"/>
    </location>
</feature>
<feature type="transmembrane region" description="Helical" evidence="1">
    <location>
        <begin position="142"/>
        <end position="165"/>
    </location>
</feature>
<sequence>MLDKTKQRKRLRKLYDLHAWVGFQLAMVMFVILTTGTIATVSNEIDWLVFEQMRATDKPQGESEHTATAWRAMYESISTQYPDGRMLTLGTIGGDYFTYRARVSFESGKDRYVHVDQWTYEVTGDISTLTVQRFFRDFHRYMFMPAVPGLPIVTFFAFVLLISLYTGLQTTKNWKVALWRVRLTKGSRVLLSDLHKMLGLWGPWFTTIIILTSFWYLFEFGLRVVDHSLEPRTPKIEQIKSVQGQVALSGEQFEAAFNQAQGAINGWTITSVHFPRTETSALRFQGVASNPLLRDRAHKVYINPATLAIVEVQAPQNLKLSSYLNEYADPLHFGYFAGLGSKLVWFLMGVALSGMSLTGVLMTWKRTKSSHITRAQLATAPLFLLSALYFVFWIQRYI</sequence>
<feature type="transmembrane region" description="Helical" evidence="1">
    <location>
        <begin position="198"/>
        <end position="218"/>
    </location>
</feature>
<reference evidence="2 3" key="1">
    <citation type="submission" date="2015-06" db="EMBL/GenBank/DDBJ databases">
        <title>Genome sequence of Pseudoalteromonas peptidolytica.</title>
        <authorList>
            <person name="Xie B.-B."/>
            <person name="Rong J.-C."/>
            <person name="Qin Q.-L."/>
            <person name="Zhang Y.-Z."/>
        </authorList>
    </citation>
    <scope>NUCLEOTIDE SEQUENCE [LARGE SCALE GENOMIC DNA]</scope>
    <source>
        <strain evidence="2 3">F12-50-A1</strain>
    </source>
</reference>
<keyword evidence="1" id="KW-0812">Transmembrane</keyword>
<dbReference type="PANTHER" id="PTHR34219">
    <property type="entry name" value="IRON-REGULATED INNER MEMBRANE PROTEIN-RELATED"/>
    <property type="match status" value="1"/>
</dbReference>
<dbReference type="Proteomes" id="UP000660708">
    <property type="component" value="Unassembled WGS sequence"/>
</dbReference>
<evidence type="ECO:0000256" key="1">
    <source>
        <dbReference type="SAM" id="Phobius"/>
    </source>
</evidence>
<accession>A0A8I0MX37</accession>
<organism evidence="2 3">
    <name type="scientific">Pseudoalteromonas peptidolytica F12-50-A1</name>
    <dbReference type="NCBI Taxonomy" id="1315280"/>
    <lineage>
        <taxon>Bacteria</taxon>
        <taxon>Pseudomonadati</taxon>
        <taxon>Pseudomonadota</taxon>
        <taxon>Gammaproteobacteria</taxon>
        <taxon>Alteromonadales</taxon>
        <taxon>Pseudoalteromonadaceae</taxon>
        <taxon>Pseudoalteromonas</taxon>
    </lineage>
</organism>
<dbReference type="RefSeq" id="WP_147389267.1">
    <property type="nucleotide sequence ID" value="NZ_AQHF01000024.1"/>
</dbReference>
<feature type="transmembrane region" description="Helical" evidence="1">
    <location>
        <begin position="343"/>
        <end position="364"/>
    </location>
</feature>
<keyword evidence="1" id="KW-1133">Transmembrane helix</keyword>
<keyword evidence="1" id="KW-0472">Membrane</keyword>
<feature type="transmembrane region" description="Helical" evidence="1">
    <location>
        <begin position="20"/>
        <end position="41"/>
    </location>
</feature>
<protein>
    <recommendedName>
        <fullName evidence="4">PepSY domain-containing protein</fullName>
    </recommendedName>
</protein>
<dbReference type="InterPro" id="IPR005625">
    <property type="entry name" value="PepSY-ass_TM"/>
</dbReference>
<dbReference type="AlphaFoldDB" id="A0A8I0MX37"/>
<proteinExistence type="predicted"/>
<evidence type="ECO:0000313" key="2">
    <source>
        <dbReference type="EMBL" id="MBE0346795.1"/>
    </source>
</evidence>
<name>A0A8I0MX37_9GAMM</name>
<comment type="caution">
    <text evidence="2">The sequence shown here is derived from an EMBL/GenBank/DDBJ whole genome shotgun (WGS) entry which is preliminary data.</text>
</comment>
<gene>
    <name evidence="2" type="ORF">PPEP_a2916</name>
</gene>
<dbReference type="Pfam" id="PF03929">
    <property type="entry name" value="PepSY_TM"/>
    <property type="match status" value="1"/>
</dbReference>